<dbReference type="GO" id="GO:0005886">
    <property type="term" value="C:plasma membrane"/>
    <property type="evidence" value="ECO:0007669"/>
    <property type="project" value="TreeGrafter"/>
</dbReference>
<keyword evidence="6" id="KW-0902">Two-component regulatory system</keyword>
<dbReference type="SUPFAM" id="SSF47384">
    <property type="entry name" value="Homodimeric domain of signal transducing histidine kinase"/>
    <property type="match status" value="1"/>
</dbReference>
<dbReference type="InterPro" id="IPR036890">
    <property type="entry name" value="HATPase_C_sf"/>
</dbReference>
<dbReference type="SUPFAM" id="SSF55874">
    <property type="entry name" value="ATPase domain of HSP90 chaperone/DNA topoisomerase II/histidine kinase"/>
    <property type="match status" value="1"/>
</dbReference>
<evidence type="ECO:0000313" key="7">
    <source>
        <dbReference type="EMBL" id="QEP34606.1"/>
    </source>
</evidence>
<dbReference type="OrthoDB" id="9761634at2"/>
<evidence type="ECO:0000313" key="8">
    <source>
        <dbReference type="Proteomes" id="UP000322726"/>
    </source>
</evidence>
<comment type="catalytic activity">
    <reaction evidence="1">
        <text>ATP + protein L-histidine = ADP + protein N-phospho-L-histidine.</text>
        <dbReference type="EC" id="2.7.13.3"/>
    </reaction>
</comment>
<reference evidence="8" key="2">
    <citation type="submission" date="2019-09" db="EMBL/GenBank/DDBJ databases">
        <title>Complete genome sequencing of four Arcobacter species reveals a diverse suite of mobile elements.</title>
        <authorList>
            <person name="On S.L.W."/>
            <person name="Miller W.G."/>
            <person name="Biggs P."/>
            <person name="Cornelius A."/>
            <person name="Vandamme P."/>
        </authorList>
    </citation>
    <scope>NUCLEOTIDE SEQUENCE [LARGE SCALE GENOMIC DNA]</scope>
    <source>
        <strain evidence="8">LMG 26638</strain>
    </source>
</reference>
<dbReference type="EC" id="2.7.13.3" evidence="2"/>
<keyword evidence="3" id="KW-0597">Phosphoprotein</keyword>
<dbReference type="InterPro" id="IPR050351">
    <property type="entry name" value="BphY/WalK/GraS-like"/>
</dbReference>
<dbReference type="Gene3D" id="3.30.565.10">
    <property type="entry name" value="Histidine kinase-like ATPase, C-terminal domain"/>
    <property type="match status" value="1"/>
</dbReference>
<gene>
    <name evidence="7" type="ORF">APAC_1498</name>
</gene>
<accession>A0A5C2HBN5</accession>
<dbReference type="GO" id="GO:0004721">
    <property type="term" value="F:phosphoprotein phosphatase activity"/>
    <property type="evidence" value="ECO:0007669"/>
    <property type="project" value="TreeGrafter"/>
</dbReference>
<keyword evidence="4" id="KW-0808">Transferase</keyword>
<dbReference type="GO" id="GO:0016036">
    <property type="term" value="P:cellular response to phosphate starvation"/>
    <property type="evidence" value="ECO:0007669"/>
    <property type="project" value="TreeGrafter"/>
</dbReference>
<dbReference type="AlphaFoldDB" id="A0A5C2HBN5"/>
<dbReference type="InterPro" id="IPR003594">
    <property type="entry name" value="HATPase_dom"/>
</dbReference>
<dbReference type="KEGG" id="apai:APAC_1498"/>
<dbReference type="RefSeq" id="WP_130233536.1">
    <property type="nucleotide sequence ID" value="NZ_BMEF01000007.1"/>
</dbReference>
<reference evidence="7 8" key="3">
    <citation type="submission" date="2019-09" db="EMBL/GenBank/DDBJ databases">
        <title>Taxonomic note: a critical rebuttal of the proposed division of the genus Arcobacter into six genera, emended descriptions of Arcobacter anaerophilus and the genus Arcobacter, and an assessment of genus-level boundaries for Epsilonproteobacteria using in silico genomic comparator tools.</title>
        <authorList>
            <person name="On S.L.W."/>
            <person name="Miller W.G."/>
            <person name="Biggs P."/>
            <person name="Cornelius A."/>
            <person name="Vandamme P."/>
        </authorList>
    </citation>
    <scope>NUCLEOTIDE SEQUENCE [LARGE SCALE GENOMIC DNA]</scope>
    <source>
        <strain evidence="7 8">LMG 26638</strain>
    </source>
</reference>
<dbReference type="GO" id="GO:0000155">
    <property type="term" value="F:phosphorelay sensor kinase activity"/>
    <property type="evidence" value="ECO:0007669"/>
    <property type="project" value="InterPro"/>
</dbReference>
<organism evidence="7 8">
    <name type="scientific">Malaciobacter pacificus</name>
    <dbReference type="NCBI Taxonomy" id="1080223"/>
    <lineage>
        <taxon>Bacteria</taxon>
        <taxon>Pseudomonadati</taxon>
        <taxon>Campylobacterota</taxon>
        <taxon>Epsilonproteobacteria</taxon>
        <taxon>Campylobacterales</taxon>
        <taxon>Arcobacteraceae</taxon>
        <taxon>Malaciobacter</taxon>
    </lineage>
</organism>
<dbReference type="Proteomes" id="UP000322726">
    <property type="component" value="Chromosome"/>
</dbReference>
<dbReference type="CDD" id="cd00082">
    <property type="entry name" value="HisKA"/>
    <property type="match status" value="1"/>
</dbReference>
<evidence type="ECO:0000256" key="3">
    <source>
        <dbReference type="ARBA" id="ARBA00022553"/>
    </source>
</evidence>
<dbReference type="CDD" id="cd00075">
    <property type="entry name" value="HATPase"/>
    <property type="match status" value="1"/>
</dbReference>
<dbReference type="PANTHER" id="PTHR45453">
    <property type="entry name" value="PHOSPHATE REGULON SENSOR PROTEIN PHOR"/>
    <property type="match status" value="1"/>
</dbReference>
<keyword evidence="8" id="KW-1185">Reference proteome</keyword>
<evidence type="ECO:0000256" key="6">
    <source>
        <dbReference type="ARBA" id="ARBA00023012"/>
    </source>
</evidence>
<dbReference type="InterPro" id="IPR005467">
    <property type="entry name" value="His_kinase_dom"/>
</dbReference>
<evidence type="ECO:0000256" key="5">
    <source>
        <dbReference type="ARBA" id="ARBA00022777"/>
    </source>
</evidence>
<dbReference type="SMART" id="SM00387">
    <property type="entry name" value="HATPase_c"/>
    <property type="match status" value="1"/>
</dbReference>
<dbReference type="PROSITE" id="PS50109">
    <property type="entry name" value="HIS_KIN"/>
    <property type="match status" value="1"/>
</dbReference>
<dbReference type="PANTHER" id="PTHR45453:SF1">
    <property type="entry name" value="PHOSPHATE REGULON SENSOR PROTEIN PHOR"/>
    <property type="match status" value="1"/>
</dbReference>
<evidence type="ECO:0000256" key="1">
    <source>
        <dbReference type="ARBA" id="ARBA00000085"/>
    </source>
</evidence>
<evidence type="ECO:0000256" key="2">
    <source>
        <dbReference type="ARBA" id="ARBA00012438"/>
    </source>
</evidence>
<dbReference type="Pfam" id="PF02518">
    <property type="entry name" value="HATPase_c"/>
    <property type="match status" value="1"/>
</dbReference>
<reference evidence="7 8" key="1">
    <citation type="submission" date="2019-09" db="EMBL/GenBank/DDBJ databases">
        <title>Complete genome sequencing of four Arcobacter species reveals a diverse suite of mobile elements.</title>
        <authorList>
            <person name="Miller W.G."/>
            <person name="Yee E."/>
            <person name="Bono J.L."/>
        </authorList>
    </citation>
    <scope>NUCLEOTIDE SEQUENCE [LARGE SCALE GENOMIC DNA]</scope>
    <source>
        <strain evidence="7 8">LMG 26638</strain>
    </source>
</reference>
<dbReference type="Gene3D" id="1.10.287.130">
    <property type="match status" value="1"/>
</dbReference>
<proteinExistence type="predicted"/>
<sequence>MNSKKREFLISISIIFTFTLIIILYINYVFIARFGLNQENFIYVIMPLVILGLGIFLSFTNSILRPLFKSDEKLQQSLKETIHELNIPVSTIKMNTQMLQKALSDEKSLKRLKRIEQASSNLLKLYESMEYSIKKEIDKIENQEFYLDEVVNNSINKFDDIKKDTLIKTSIPHILLKSDLNGFEKTIDNLISNAIKYNKKEDPLIIINYKNNTLSIFNKGINIDTKNLFIVFDKYFQEDSSKDGFGLGLSMVKEYCDKNKILITIDTLEDGNQFNLNIKSIIHK</sequence>
<keyword evidence="5 7" id="KW-0418">Kinase</keyword>
<name>A0A5C2HBN5_9BACT</name>
<dbReference type="EMBL" id="CP035928">
    <property type="protein sequence ID" value="QEP34606.1"/>
    <property type="molecule type" value="Genomic_DNA"/>
</dbReference>
<evidence type="ECO:0000256" key="4">
    <source>
        <dbReference type="ARBA" id="ARBA00022679"/>
    </source>
</evidence>
<dbReference type="InterPro" id="IPR003661">
    <property type="entry name" value="HisK_dim/P_dom"/>
</dbReference>
<dbReference type="InterPro" id="IPR036097">
    <property type="entry name" value="HisK_dim/P_sf"/>
</dbReference>
<protein>
    <recommendedName>
        <fullName evidence="2">histidine kinase</fullName>
        <ecNumber evidence="2">2.7.13.3</ecNumber>
    </recommendedName>
</protein>